<organism evidence="2">
    <name type="scientific">Yersinia pseudotuberculosis serotype O:3 (strain YPIII)</name>
    <dbReference type="NCBI Taxonomy" id="502800"/>
    <lineage>
        <taxon>Bacteria</taxon>
        <taxon>Pseudomonadati</taxon>
        <taxon>Pseudomonadota</taxon>
        <taxon>Gammaproteobacteria</taxon>
        <taxon>Enterobacterales</taxon>
        <taxon>Yersiniaceae</taxon>
        <taxon>Yersinia</taxon>
    </lineage>
</organism>
<dbReference type="AlphaFoldDB" id="A0A0H3B2Z5"/>
<reference evidence="2" key="1">
    <citation type="submission" date="2008-02" db="EMBL/GenBank/DDBJ databases">
        <title>Complete sequence of Yersinia pseudotuberculosis YPIII.</title>
        <authorList>
            <consortium name="US DOE Joint Genome Institute"/>
            <person name="Challacombe J.F."/>
            <person name="Bruce D."/>
            <person name="Detter J.C."/>
            <person name="Green L."/>
            <person name="Land M."/>
            <person name="Munk C."/>
            <person name="Lindler L.E."/>
            <person name="Nikolich M.P."/>
            <person name="Brettin T."/>
        </authorList>
    </citation>
    <scope>NUCLEOTIDE SEQUENCE</scope>
    <source>
        <strain evidence="2">YPIII</strain>
    </source>
</reference>
<sequence length="100" mass="11855">MTQLIILESVANQSLTIRLENSRYEIVLNTLNDDLLSISIFRNGINLVKGIRVMPYTLLLPKHLQLNYGNFYFNTPDDEYPHYERFIDNHRFYYIPATEV</sequence>
<dbReference type="PATRIC" id="fig|502800.11.peg.1873"/>
<dbReference type="Pfam" id="PF22479">
    <property type="entry name" value="Pam3_gp18"/>
    <property type="match status" value="1"/>
</dbReference>
<name>A0A0H3B2Z5_YERPY</name>
<accession>A0A0H3B2Z5</accession>
<gene>
    <name evidence="2" type="ordered locus">YPK_1238</name>
</gene>
<proteinExistence type="predicted"/>
<protein>
    <recommendedName>
        <fullName evidence="1">Cyanophage baseplate Pam3 plug gp18 domain-containing protein</fullName>
    </recommendedName>
</protein>
<feature type="domain" description="Cyanophage baseplate Pam3 plug gp18" evidence="1">
    <location>
        <begin position="5"/>
        <end position="96"/>
    </location>
</feature>
<evidence type="ECO:0000313" key="2">
    <source>
        <dbReference type="EMBL" id="ACA67536.1"/>
    </source>
</evidence>
<dbReference type="EMBL" id="CP000950">
    <property type="protein sequence ID" value="ACA67536.1"/>
    <property type="molecule type" value="Genomic_DNA"/>
</dbReference>
<dbReference type="InterPro" id="IPR054252">
    <property type="entry name" value="Pam3_gp18"/>
</dbReference>
<dbReference type="RefSeq" id="WP_012303825.1">
    <property type="nucleotide sequence ID" value="NZ_CP009792.1"/>
</dbReference>
<dbReference type="KEGG" id="ypy:YPK_1238"/>
<evidence type="ECO:0000259" key="1">
    <source>
        <dbReference type="Pfam" id="PF22479"/>
    </source>
</evidence>